<organism evidence="8 9">
    <name type="scientific">Shewanella colwelliana</name>
    <name type="common">Alteromonas colwelliana</name>
    <dbReference type="NCBI Taxonomy" id="23"/>
    <lineage>
        <taxon>Bacteria</taxon>
        <taxon>Pseudomonadati</taxon>
        <taxon>Pseudomonadota</taxon>
        <taxon>Gammaproteobacteria</taxon>
        <taxon>Alteromonadales</taxon>
        <taxon>Shewanellaceae</taxon>
        <taxon>Shewanella</taxon>
    </lineage>
</organism>
<dbReference type="InterPro" id="IPR001678">
    <property type="entry name" value="MeTrfase_RsmB-F_NOP2_dom"/>
</dbReference>
<dbReference type="Proteomes" id="UP000095230">
    <property type="component" value="Unassembled WGS sequence"/>
</dbReference>
<feature type="binding site" evidence="5">
    <location>
        <position position="310"/>
    </location>
    <ligand>
        <name>S-adenosyl-L-methionine</name>
        <dbReference type="ChEBI" id="CHEBI:59789"/>
    </ligand>
</feature>
<evidence type="ECO:0000256" key="2">
    <source>
        <dbReference type="ARBA" id="ARBA00022679"/>
    </source>
</evidence>
<dbReference type="InterPro" id="IPR049560">
    <property type="entry name" value="MeTrfase_RsmB-F_NOP2_cat"/>
</dbReference>
<dbReference type="GO" id="GO:0070475">
    <property type="term" value="P:rRNA base methylation"/>
    <property type="evidence" value="ECO:0007669"/>
    <property type="project" value="TreeGrafter"/>
</dbReference>
<evidence type="ECO:0000256" key="1">
    <source>
        <dbReference type="ARBA" id="ARBA00022603"/>
    </source>
</evidence>
<dbReference type="RefSeq" id="WP_028762867.1">
    <property type="nucleotide sequence ID" value="NZ_BPEU01000012.1"/>
</dbReference>
<dbReference type="OrthoDB" id="9810297at2"/>
<dbReference type="InterPro" id="IPR023267">
    <property type="entry name" value="RCMT"/>
</dbReference>
<dbReference type="GO" id="GO:0003723">
    <property type="term" value="F:RNA binding"/>
    <property type="evidence" value="ECO:0007669"/>
    <property type="project" value="UniProtKB-UniRule"/>
</dbReference>
<protein>
    <submittedName>
        <fullName evidence="8">SAM-dependent methyltransferase</fullName>
    </submittedName>
</protein>
<dbReference type="SUPFAM" id="SSF53335">
    <property type="entry name" value="S-adenosyl-L-methionine-dependent methyltransferases"/>
    <property type="match status" value="1"/>
</dbReference>
<evidence type="ECO:0000256" key="5">
    <source>
        <dbReference type="PROSITE-ProRule" id="PRU01023"/>
    </source>
</evidence>
<comment type="similarity">
    <text evidence="5">Belongs to the class I-like SAM-binding methyltransferase superfamily. RsmB/NOP family.</text>
</comment>
<feature type="domain" description="SAM-dependent MTase RsmB/NOP-type" evidence="7">
    <location>
        <begin position="190"/>
        <end position="465"/>
    </location>
</feature>
<feature type="binding site" evidence="5">
    <location>
        <position position="354"/>
    </location>
    <ligand>
        <name>S-adenosyl-L-methionine</name>
        <dbReference type="ChEBI" id="CHEBI:59789"/>
    </ligand>
</feature>
<dbReference type="PANTHER" id="PTHR22807:SF61">
    <property type="entry name" value="NOL1_NOP2_SUN FAMILY PROTEIN _ ANTITERMINATION NUSB DOMAIN-CONTAINING PROTEIN"/>
    <property type="match status" value="1"/>
</dbReference>
<dbReference type="GO" id="GO:0009383">
    <property type="term" value="F:rRNA (cytosine-C5-)-methyltransferase activity"/>
    <property type="evidence" value="ECO:0007669"/>
    <property type="project" value="TreeGrafter"/>
</dbReference>
<sequence>MGDSTPSQSTQASPSEASAATHHIHQSVVVETPAQKRALSYSNTIHQLFTQVMDAKQPADRILADYFRSHKKHGSKDRRVIRESLFGLFRWHGWLKQLTTAYTAPQAWFASLALTAKIEDHRWQDISAAWQAFSTLTELKALDSIDDLDSLHAKQQLLQRCFNQFNFAVTELAPEWYWRHSQQLTDNEQYALVDALSCRPPIWGRLQGISAANAIDKLSKLDIEAKMSEFFVDAINLGHKSINLNALGLYNQGELEIQDLGSQVIGNICAPKPNESWWDACSGAGGKTLQLRSHMLLQDKHSKGSILASDIRKRPLEELMKRAKRAKFKQITVAPWLSDALPVTGDHFDGVLVDAPCSCTGTWRRNPDMRWLDDEHAITDKPALQLDILSRASAAVRSGGTLVYATCSISPSENEAVVNAFLANYPQFELQPLVHPFTGLTTTMLTVMPYQANSDGMFVAKMIKKPG</sequence>
<evidence type="ECO:0000256" key="6">
    <source>
        <dbReference type="SAM" id="MobiDB-lite"/>
    </source>
</evidence>
<feature type="compositionally biased region" description="Low complexity" evidence="6">
    <location>
        <begin position="1"/>
        <end position="21"/>
    </location>
</feature>
<feature type="active site" description="Nucleophile" evidence="5">
    <location>
        <position position="407"/>
    </location>
</feature>
<keyword evidence="1 5" id="KW-0489">Methyltransferase</keyword>
<dbReference type="Pfam" id="PF01189">
    <property type="entry name" value="Methyltr_RsmB-F"/>
    <property type="match status" value="1"/>
</dbReference>
<evidence type="ECO:0000313" key="9">
    <source>
        <dbReference type="Proteomes" id="UP000095230"/>
    </source>
</evidence>
<evidence type="ECO:0000313" key="8">
    <source>
        <dbReference type="EMBL" id="OEG72909.1"/>
    </source>
</evidence>
<keyword evidence="4 5" id="KW-0694">RNA-binding</keyword>
<dbReference type="AlphaFoldDB" id="A0A1E5IQT1"/>
<dbReference type="InterPro" id="IPR029063">
    <property type="entry name" value="SAM-dependent_MTases_sf"/>
</dbReference>
<gene>
    <name evidence="8" type="ORF">BEL05_11660</name>
</gene>
<dbReference type="EMBL" id="MCBT01000046">
    <property type="protein sequence ID" value="OEG72909.1"/>
    <property type="molecule type" value="Genomic_DNA"/>
</dbReference>
<feature type="region of interest" description="Disordered" evidence="6">
    <location>
        <begin position="1"/>
        <end position="24"/>
    </location>
</feature>
<dbReference type="PROSITE" id="PS51686">
    <property type="entry name" value="SAM_MT_RSMB_NOP"/>
    <property type="match status" value="1"/>
</dbReference>
<comment type="caution">
    <text evidence="8">The sequence shown here is derived from an EMBL/GenBank/DDBJ whole genome shotgun (WGS) entry which is preliminary data.</text>
</comment>
<keyword evidence="2 5" id="KW-0808">Transferase</keyword>
<dbReference type="Gene3D" id="3.40.50.150">
    <property type="entry name" value="Vaccinia Virus protein VP39"/>
    <property type="match status" value="1"/>
</dbReference>
<dbReference type="PANTHER" id="PTHR22807">
    <property type="entry name" value="NOP2 YEAST -RELATED NOL1/NOP2/FMU SUN DOMAIN-CONTAINING"/>
    <property type="match status" value="1"/>
</dbReference>
<dbReference type="STRING" id="23.BEL05_11660"/>
<comment type="caution">
    <text evidence="5">Lacks conserved residue(s) required for the propagation of feature annotation.</text>
</comment>
<evidence type="ECO:0000256" key="4">
    <source>
        <dbReference type="ARBA" id="ARBA00022884"/>
    </source>
</evidence>
<accession>A0A1E5IQT1</accession>
<dbReference type="GO" id="GO:0005829">
    <property type="term" value="C:cytosol"/>
    <property type="evidence" value="ECO:0007669"/>
    <property type="project" value="TreeGrafter"/>
</dbReference>
<dbReference type="PRINTS" id="PR02008">
    <property type="entry name" value="RCMTFAMILY"/>
</dbReference>
<proteinExistence type="inferred from homology"/>
<reference evidence="8 9" key="1">
    <citation type="submission" date="2016-07" db="EMBL/GenBank/DDBJ databases">
        <title>Whole-genome of two Shewanella species isolated from a digestive organ of sea cucumber Apostichopus japonicus Selenka 1867.</title>
        <authorList>
            <person name="Hong H.-H."/>
            <person name="Choi H."/>
            <person name="Cheon S."/>
            <person name="Oh J.-S."/>
            <person name="Lee H.-G."/>
            <person name="Park C."/>
        </authorList>
    </citation>
    <scope>NUCLEOTIDE SEQUENCE [LARGE SCALE GENOMIC DNA]</scope>
    <source>
        <strain evidence="8 9">CSB03KR</strain>
    </source>
</reference>
<evidence type="ECO:0000259" key="7">
    <source>
        <dbReference type="PROSITE" id="PS51686"/>
    </source>
</evidence>
<name>A0A1E5IQT1_SHECO</name>
<evidence type="ECO:0000256" key="3">
    <source>
        <dbReference type="ARBA" id="ARBA00022691"/>
    </source>
</evidence>
<keyword evidence="3 5" id="KW-0949">S-adenosyl-L-methionine</keyword>